<evidence type="ECO:0000259" key="1">
    <source>
        <dbReference type="Pfam" id="PF00535"/>
    </source>
</evidence>
<organism evidence="2 3">
    <name type="scientific">Candidatus Curtissbacteria bacterium RBG_13_40_7</name>
    <dbReference type="NCBI Taxonomy" id="1797706"/>
    <lineage>
        <taxon>Bacteria</taxon>
        <taxon>Candidatus Curtissiibacteriota</taxon>
    </lineage>
</organism>
<accession>A0A1F5FU54</accession>
<dbReference type="Gene3D" id="3.90.550.10">
    <property type="entry name" value="Spore Coat Polysaccharide Biosynthesis Protein SpsA, Chain A"/>
    <property type="match status" value="1"/>
</dbReference>
<dbReference type="PANTHER" id="PTHR43630">
    <property type="entry name" value="POLY-BETA-1,6-N-ACETYL-D-GLUCOSAMINE SYNTHASE"/>
    <property type="match status" value="1"/>
</dbReference>
<sequence>MKSPKISAACATYNEEKNIVDCIKSLKSFADEIVVVDGSSIDKTAELAKRLGAKVIETDNKPMFHINKNLAIENCTGEWIFLVDADERFTKDLAREILEIATKNPKENGFWVNRRNWLLGGFLTKGGAYPDSVIRLFRKGKGRLGEKSVHEQVTIDGEVGQLSNDILHYADPSFDRYLMRADRYTDLTAAELMEQNPGRGVIPSIKYMVFKPVFTFCDIYFRHRGYIDGFRGFIWALFSSAHHFYAYVKYWELRKH</sequence>
<dbReference type="Pfam" id="PF00535">
    <property type="entry name" value="Glycos_transf_2"/>
    <property type="match status" value="1"/>
</dbReference>
<dbReference type="SUPFAM" id="SSF53448">
    <property type="entry name" value="Nucleotide-diphospho-sugar transferases"/>
    <property type="match status" value="1"/>
</dbReference>
<gene>
    <name evidence="2" type="ORF">A2165_01970</name>
</gene>
<protein>
    <recommendedName>
        <fullName evidence="1">Glycosyltransferase 2-like domain-containing protein</fullName>
    </recommendedName>
</protein>
<dbReference type="PANTHER" id="PTHR43630:SF2">
    <property type="entry name" value="GLYCOSYLTRANSFERASE"/>
    <property type="match status" value="1"/>
</dbReference>
<comment type="caution">
    <text evidence="2">The sequence shown here is derived from an EMBL/GenBank/DDBJ whole genome shotgun (WGS) entry which is preliminary data.</text>
</comment>
<evidence type="ECO:0000313" key="2">
    <source>
        <dbReference type="EMBL" id="OGD83122.1"/>
    </source>
</evidence>
<dbReference type="InterPro" id="IPR029044">
    <property type="entry name" value="Nucleotide-diphossugar_trans"/>
</dbReference>
<proteinExistence type="predicted"/>
<dbReference type="Proteomes" id="UP000179252">
    <property type="component" value="Unassembled WGS sequence"/>
</dbReference>
<dbReference type="EMBL" id="MFAU01000059">
    <property type="protein sequence ID" value="OGD83122.1"/>
    <property type="molecule type" value="Genomic_DNA"/>
</dbReference>
<dbReference type="AlphaFoldDB" id="A0A1F5FU54"/>
<reference evidence="2 3" key="1">
    <citation type="journal article" date="2016" name="Nat. Commun.">
        <title>Thousands of microbial genomes shed light on interconnected biogeochemical processes in an aquifer system.</title>
        <authorList>
            <person name="Anantharaman K."/>
            <person name="Brown C.T."/>
            <person name="Hug L.A."/>
            <person name="Sharon I."/>
            <person name="Castelle C.J."/>
            <person name="Probst A.J."/>
            <person name="Thomas B.C."/>
            <person name="Singh A."/>
            <person name="Wilkins M.J."/>
            <person name="Karaoz U."/>
            <person name="Brodie E.L."/>
            <person name="Williams K.H."/>
            <person name="Hubbard S.S."/>
            <person name="Banfield J.F."/>
        </authorList>
    </citation>
    <scope>NUCLEOTIDE SEQUENCE [LARGE SCALE GENOMIC DNA]</scope>
</reference>
<dbReference type="CDD" id="cd02511">
    <property type="entry name" value="Beta4Glucosyltransferase"/>
    <property type="match status" value="1"/>
</dbReference>
<feature type="domain" description="Glycosyltransferase 2-like" evidence="1">
    <location>
        <begin position="11"/>
        <end position="106"/>
    </location>
</feature>
<evidence type="ECO:0000313" key="3">
    <source>
        <dbReference type="Proteomes" id="UP000179252"/>
    </source>
</evidence>
<name>A0A1F5FU54_9BACT</name>
<dbReference type="InterPro" id="IPR001173">
    <property type="entry name" value="Glyco_trans_2-like"/>
</dbReference>